<protein>
    <submittedName>
        <fullName evidence="1">Uncharacterized protein</fullName>
    </submittedName>
</protein>
<dbReference type="AlphaFoldDB" id="A0A3P7MWL1"/>
<accession>A0A3P7MWL1</accession>
<dbReference type="Proteomes" id="UP000271889">
    <property type="component" value="Unassembled WGS sequence"/>
</dbReference>
<keyword evidence="2" id="KW-1185">Reference proteome</keyword>
<proteinExistence type="predicted"/>
<gene>
    <name evidence="1" type="ORF">CGOC_LOCUS10550</name>
</gene>
<name>A0A3P7MWL1_CYLGO</name>
<evidence type="ECO:0000313" key="1">
    <source>
        <dbReference type="EMBL" id="VDN27018.1"/>
    </source>
</evidence>
<organism evidence="1 2">
    <name type="scientific">Cylicostephanus goldi</name>
    <name type="common">Nematode worm</name>
    <dbReference type="NCBI Taxonomy" id="71465"/>
    <lineage>
        <taxon>Eukaryota</taxon>
        <taxon>Metazoa</taxon>
        <taxon>Ecdysozoa</taxon>
        <taxon>Nematoda</taxon>
        <taxon>Chromadorea</taxon>
        <taxon>Rhabditida</taxon>
        <taxon>Rhabditina</taxon>
        <taxon>Rhabditomorpha</taxon>
        <taxon>Strongyloidea</taxon>
        <taxon>Strongylidae</taxon>
        <taxon>Cylicostephanus</taxon>
    </lineage>
</organism>
<reference evidence="1 2" key="1">
    <citation type="submission" date="2018-11" db="EMBL/GenBank/DDBJ databases">
        <authorList>
            <consortium name="Pathogen Informatics"/>
        </authorList>
    </citation>
    <scope>NUCLEOTIDE SEQUENCE [LARGE SCALE GENOMIC DNA]</scope>
</reference>
<dbReference type="EMBL" id="UYRV01111797">
    <property type="protein sequence ID" value="VDN27018.1"/>
    <property type="molecule type" value="Genomic_DNA"/>
</dbReference>
<evidence type="ECO:0000313" key="2">
    <source>
        <dbReference type="Proteomes" id="UP000271889"/>
    </source>
</evidence>
<sequence length="38" mass="4508">MNDFARQQQIAIDKRNIEKCSNDPLKVILIFHRIVIVQ</sequence>